<feature type="region of interest" description="Disordered" evidence="1">
    <location>
        <begin position="40"/>
        <end position="78"/>
    </location>
</feature>
<dbReference type="PANTHER" id="PTHR33730:SF36">
    <property type="entry name" value="PLANT_PROTEIN"/>
    <property type="match status" value="1"/>
</dbReference>
<evidence type="ECO:0000256" key="1">
    <source>
        <dbReference type="SAM" id="MobiDB-lite"/>
    </source>
</evidence>
<feature type="compositionally biased region" description="Basic and acidic residues" evidence="1">
    <location>
        <begin position="43"/>
        <end position="78"/>
    </location>
</feature>
<organism evidence="2 3">
    <name type="scientific">Malus baccata</name>
    <name type="common">Siberian crab apple</name>
    <name type="synonym">Pyrus baccata</name>
    <dbReference type="NCBI Taxonomy" id="106549"/>
    <lineage>
        <taxon>Eukaryota</taxon>
        <taxon>Viridiplantae</taxon>
        <taxon>Streptophyta</taxon>
        <taxon>Embryophyta</taxon>
        <taxon>Tracheophyta</taxon>
        <taxon>Spermatophyta</taxon>
        <taxon>Magnoliopsida</taxon>
        <taxon>eudicotyledons</taxon>
        <taxon>Gunneridae</taxon>
        <taxon>Pentapetalae</taxon>
        <taxon>rosids</taxon>
        <taxon>fabids</taxon>
        <taxon>Rosales</taxon>
        <taxon>Rosaceae</taxon>
        <taxon>Amygdaloideae</taxon>
        <taxon>Maleae</taxon>
        <taxon>Malus</taxon>
    </lineage>
</organism>
<evidence type="ECO:0000313" key="2">
    <source>
        <dbReference type="EMBL" id="TQD82243.1"/>
    </source>
</evidence>
<name>A0A540L6Y7_MALBA</name>
<dbReference type="InterPro" id="IPR031421">
    <property type="entry name" value="DUF4666"/>
</dbReference>
<reference evidence="2 3" key="1">
    <citation type="journal article" date="2019" name="G3 (Bethesda)">
        <title>Sequencing of a Wild Apple (Malus baccata) Genome Unravels the Differences Between Cultivated and Wild Apple Species Regarding Disease Resistance and Cold Tolerance.</title>
        <authorList>
            <person name="Chen X."/>
        </authorList>
    </citation>
    <scope>NUCLEOTIDE SEQUENCE [LARGE SCALE GENOMIC DNA]</scope>
    <source>
        <strain evidence="3">cv. Shandingzi</strain>
        <tissue evidence="2">Leaves</tissue>
    </source>
</reference>
<proteinExistence type="predicted"/>
<dbReference type="Proteomes" id="UP000315295">
    <property type="component" value="Unassembled WGS sequence"/>
</dbReference>
<protein>
    <submittedName>
        <fullName evidence="2">Uncharacterized protein</fullName>
    </submittedName>
</protein>
<gene>
    <name evidence="2" type="ORF">C1H46_032215</name>
</gene>
<evidence type="ECO:0000313" key="3">
    <source>
        <dbReference type="Proteomes" id="UP000315295"/>
    </source>
</evidence>
<dbReference type="AlphaFoldDB" id="A0A540L6Y7"/>
<accession>A0A540L6Y7</accession>
<comment type="caution">
    <text evidence="2">The sequence shown here is derived from an EMBL/GenBank/DDBJ whole genome shotgun (WGS) entry which is preliminary data.</text>
</comment>
<dbReference type="EMBL" id="VIEB01000731">
    <property type="protein sequence ID" value="TQD82243.1"/>
    <property type="molecule type" value="Genomic_DNA"/>
</dbReference>
<dbReference type="PANTHER" id="PTHR33730">
    <property type="entry name" value="OS05G0542732 PROTEIN-RELATED"/>
    <property type="match status" value="1"/>
</dbReference>
<dbReference type="Pfam" id="PF15697">
    <property type="entry name" value="DUF4666"/>
    <property type="match status" value="1"/>
</dbReference>
<sequence length="97" mass="10769">MTALQRSATSFRRQGSSGLIWEDKIQVLEKKPALKVAISMNKTDGEAHPNLDEGFRERKDADSHSSPDSSLRSKPEQNVHKCSLCTVFGRCMRPPAA</sequence>
<keyword evidence="3" id="KW-1185">Reference proteome</keyword>